<keyword evidence="2" id="KW-1185">Reference proteome</keyword>
<gene>
    <name evidence="1" type="ORF">GCM10011375_19190</name>
</gene>
<comment type="caution">
    <text evidence="1">The sequence shown here is derived from an EMBL/GenBank/DDBJ whole genome shotgun (WGS) entry which is preliminary data.</text>
</comment>
<organism evidence="1 2">
    <name type="scientific">Hymenobacter qilianensis</name>
    <dbReference type="NCBI Taxonomy" id="1385715"/>
    <lineage>
        <taxon>Bacteria</taxon>
        <taxon>Pseudomonadati</taxon>
        <taxon>Bacteroidota</taxon>
        <taxon>Cytophagia</taxon>
        <taxon>Cytophagales</taxon>
        <taxon>Hymenobacteraceae</taxon>
        <taxon>Hymenobacter</taxon>
    </lineage>
</organism>
<dbReference type="Proteomes" id="UP000605392">
    <property type="component" value="Unassembled WGS sequence"/>
</dbReference>
<evidence type="ECO:0000313" key="1">
    <source>
        <dbReference type="EMBL" id="GGF64445.1"/>
    </source>
</evidence>
<sequence>MQDLLGGHILRIFCQSYAAERNLPFPRTATMNHRLNLRFEQLERATNQLLAQVELLGERASTSPGPGQWSAVQVVHHLLVSETGINQYIDKKLAQTEDLEEAGVGGFLRSTLLRVLLRLPFLRFAAPSKLKGLTPDEVPPLPMLRAEWESVRRKLERTLNEYPSKLLNRAIFKHPRSGMLTIYQTLDFMVDHVLHHQRQVSRIAQAVAAMPPPVVVAHKENQPT</sequence>
<proteinExistence type="predicted"/>
<evidence type="ECO:0000313" key="2">
    <source>
        <dbReference type="Proteomes" id="UP000605392"/>
    </source>
</evidence>
<name>A0ACB5PR78_9BACT</name>
<dbReference type="EMBL" id="BMFN01000002">
    <property type="protein sequence ID" value="GGF64445.1"/>
    <property type="molecule type" value="Genomic_DNA"/>
</dbReference>
<reference evidence="1 2" key="1">
    <citation type="journal article" date="2019" name="Int. J. Syst. Evol. Microbiol.">
        <title>The Global Catalogue of Microorganisms (GCM) 10K type strain sequencing project: providing services to taxonomists for standard genome sequencing and annotation.</title>
        <authorList>
            <consortium name="The Broad Institute Genomics Platform"/>
            <consortium name="The Broad Institute Genome Sequencing Center for Infectious Disease"/>
            <person name="Wu L."/>
            <person name="Ma J."/>
        </authorList>
    </citation>
    <scope>NUCLEOTIDE SEQUENCE [LARGE SCALE GENOMIC DNA]</scope>
    <source>
        <strain evidence="1 2">CGMCC 1.12720</strain>
    </source>
</reference>
<protein>
    <submittedName>
        <fullName evidence="1">Uncharacterized protein</fullName>
    </submittedName>
</protein>
<accession>A0ACB5PR78</accession>